<keyword evidence="4" id="KW-1185">Reference proteome</keyword>
<accession>A0A9P1IST1</accession>
<evidence type="ECO:0000313" key="4">
    <source>
        <dbReference type="Proteomes" id="UP001152747"/>
    </source>
</evidence>
<dbReference type="InterPro" id="IPR001810">
    <property type="entry name" value="F-box_dom"/>
</dbReference>
<organism evidence="3 4">
    <name type="scientific">Caenorhabditis angaria</name>
    <dbReference type="NCBI Taxonomy" id="860376"/>
    <lineage>
        <taxon>Eukaryota</taxon>
        <taxon>Metazoa</taxon>
        <taxon>Ecdysozoa</taxon>
        <taxon>Nematoda</taxon>
        <taxon>Chromadorea</taxon>
        <taxon>Rhabditida</taxon>
        <taxon>Rhabditina</taxon>
        <taxon>Rhabditomorpha</taxon>
        <taxon>Rhabditoidea</taxon>
        <taxon>Rhabditidae</taxon>
        <taxon>Peloderinae</taxon>
        <taxon>Caenorhabditis</taxon>
    </lineage>
</organism>
<name>A0A9P1IST1_9PELO</name>
<comment type="caution">
    <text evidence="3">The sequence shown here is derived from an EMBL/GenBank/DDBJ whole genome shotgun (WGS) entry which is preliminary data.</text>
</comment>
<evidence type="ECO:0000259" key="2">
    <source>
        <dbReference type="PROSITE" id="PS50181"/>
    </source>
</evidence>
<gene>
    <name evidence="3" type="ORF">CAMP_LOCUS13046</name>
</gene>
<proteinExistence type="predicted"/>
<feature type="domain" description="F-box" evidence="2">
    <location>
        <begin position="13"/>
        <end position="65"/>
    </location>
</feature>
<dbReference type="EMBL" id="CANHGI010000005">
    <property type="protein sequence ID" value="CAI5450409.1"/>
    <property type="molecule type" value="Genomic_DNA"/>
</dbReference>
<dbReference type="Proteomes" id="UP001152747">
    <property type="component" value="Unassembled WGS sequence"/>
</dbReference>
<feature type="region of interest" description="Disordered" evidence="1">
    <location>
        <begin position="97"/>
        <end position="117"/>
    </location>
</feature>
<reference evidence="3" key="1">
    <citation type="submission" date="2022-11" db="EMBL/GenBank/DDBJ databases">
        <authorList>
            <person name="Kikuchi T."/>
        </authorList>
    </citation>
    <scope>NUCLEOTIDE SEQUENCE</scope>
    <source>
        <strain evidence="3">PS1010</strain>
    </source>
</reference>
<dbReference type="PROSITE" id="PS50181">
    <property type="entry name" value="FBOX"/>
    <property type="match status" value="1"/>
</dbReference>
<evidence type="ECO:0000313" key="3">
    <source>
        <dbReference type="EMBL" id="CAI5450409.1"/>
    </source>
</evidence>
<evidence type="ECO:0000256" key="1">
    <source>
        <dbReference type="SAM" id="MobiDB-lite"/>
    </source>
</evidence>
<protein>
    <recommendedName>
        <fullName evidence="2">F-box domain-containing protein</fullName>
    </recommendedName>
</protein>
<sequence>MDENHSREAEEELNAFQNLPFEMNEMILNNLDPISMLNFGKTSKFCDGLADNFDDRVFDITWNGLKKGAHGPDVIKFRVQNSPDSLYTLEVKKARSSSNSGERRGRRRPFFDSESDSDEEFSSIFDNNLLLQSAEPEYNYDDEKWSKSSRHETVAILKKYETSSKTSVVCWEQTKKGSCFDVAAHYFFDLLKRHQNSMKNLSIKYYRFMSEFIDQNYRLNDLLVPKSLENIKVYGIFPDIHKLYSIDNVSIFGTPLNIEKLCQFKSSILGFTTFSMNMEIYKQYLILWRDGKLHENLKFLEIIDKTSDIIQILFRENFAVETRSRGNTEDGTIKCFAIVKTNKNNLRLYGKVSPVDSNLSHVGIYPLKGEDVLKSIENFTD</sequence>
<dbReference type="AlphaFoldDB" id="A0A9P1IST1"/>